<dbReference type="Gene3D" id="3.40.50.300">
    <property type="entry name" value="P-loop containing nucleotide triphosphate hydrolases"/>
    <property type="match status" value="1"/>
</dbReference>
<dbReference type="SUPFAM" id="SSF52540">
    <property type="entry name" value="P-loop containing nucleoside triphosphate hydrolases"/>
    <property type="match status" value="1"/>
</dbReference>
<dbReference type="FunFam" id="3.40.50.300:FF:000285">
    <property type="entry name" value="Sporulation initiation inhibitor Soj"/>
    <property type="match status" value="1"/>
</dbReference>
<organism evidence="2 3">
    <name type="scientific">Fundidesulfovibrio magnetotacticus</name>
    <dbReference type="NCBI Taxonomy" id="2730080"/>
    <lineage>
        <taxon>Bacteria</taxon>
        <taxon>Pseudomonadati</taxon>
        <taxon>Thermodesulfobacteriota</taxon>
        <taxon>Desulfovibrionia</taxon>
        <taxon>Desulfovibrionales</taxon>
        <taxon>Desulfovibrionaceae</taxon>
        <taxon>Fundidesulfovibrio</taxon>
    </lineage>
</organism>
<dbReference type="PIRSF" id="PIRSF009320">
    <property type="entry name" value="Nuc_binding_HP_1000"/>
    <property type="match status" value="1"/>
</dbReference>
<reference evidence="2 3" key="2">
    <citation type="submission" date="2020-05" db="EMBL/GenBank/DDBJ databases">
        <title>Draft genome sequence of Desulfovibrio sp. strainFSS-1.</title>
        <authorList>
            <person name="Shimoshige H."/>
            <person name="Kobayashi H."/>
            <person name="Maekawa T."/>
        </authorList>
    </citation>
    <scope>NUCLEOTIDE SEQUENCE [LARGE SCALE GENOMIC DNA]</scope>
    <source>
        <strain evidence="2 3">SIID29052-01</strain>
    </source>
</reference>
<dbReference type="CDD" id="cd02042">
    <property type="entry name" value="ParAB_family"/>
    <property type="match status" value="1"/>
</dbReference>
<dbReference type="PANTHER" id="PTHR13696:SF52">
    <property type="entry name" value="PARA FAMILY PROTEIN CT_582"/>
    <property type="match status" value="1"/>
</dbReference>
<comment type="caution">
    <text evidence="2">The sequence shown here is derived from an EMBL/GenBank/DDBJ whole genome shotgun (WGS) entry which is preliminary data.</text>
</comment>
<dbReference type="InterPro" id="IPR027417">
    <property type="entry name" value="P-loop_NTPase"/>
</dbReference>
<evidence type="ECO:0000313" key="2">
    <source>
        <dbReference type="EMBL" id="GFK94099.1"/>
    </source>
</evidence>
<dbReference type="InterPro" id="IPR050678">
    <property type="entry name" value="DNA_Partitioning_ATPase"/>
</dbReference>
<dbReference type="Proteomes" id="UP000494245">
    <property type="component" value="Unassembled WGS sequence"/>
</dbReference>
<keyword evidence="3" id="KW-1185">Reference proteome</keyword>
<dbReference type="AlphaFoldDB" id="A0A6V8LVH3"/>
<proteinExistence type="predicted"/>
<name>A0A6V8LVH3_9BACT</name>
<evidence type="ECO:0000259" key="1">
    <source>
        <dbReference type="Pfam" id="PF13614"/>
    </source>
</evidence>
<keyword evidence="2" id="KW-0378">Hydrolase</keyword>
<reference evidence="2 3" key="1">
    <citation type="submission" date="2020-04" db="EMBL/GenBank/DDBJ databases">
        <authorList>
            <consortium name="Desulfovibrio sp. FSS-1 genome sequencing consortium"/>
            <person name="Shimoshige H."/>
            <person name="Kobayashi H."/>
            <person name="Maekawa T."/>
        </authorList>
    </citation>
    <scope>NUCLEOTIDE SEQUENCE [LARGE SCALE GENOMIC DNA]</scope>
    <source>
        <strain evidence="2 3">SIID29052-01</strain>
    </source>
</reference>
<accession>A0A6V8LVH3</accession>
<gene>
    <name evidence="2" type="primary">soj_1</name>
    <name evidence="2" type="ORF">NNJEOMEG_01938</name>
</gene>
<dbReference type="Pfam" id="PF13614">
    <property type="entry name" value="AAA_31"/>
    <property type="match status" value="1"/>
</dbReference>
<evidence type="ECO:0000313" key="3">
    <source>
        <dbReference type="Proteomes" id="UP000494245"/>
    </source>
</evidence>
<dbReference type="RefSeq" id="WP_173083854.1">
    <property type="nucleotide sequence ID" value="NZ_BLTE01000008.1"/>
</dbReference>
<dbReference type="GO" id="GO:0016787">
    <property type="term" value="F:hydrolase activity"/>
    <property type="evidence" value="ECO:0007669"/>
    <property type="project" value="UniProtKB-KW"/>
</dbReference>
<protein>
    <submittedName>
        <fullName evidence="2">Sporulation initiation inhibitor protein Soj</fullName>
        <ecNumber evidence="2">3.6.-.-</ecNumber>
    </submittedName>
</protein>
<dbReference type="EC" id="3.6.-.-" evidence="2"/>
<feature type="domain" description="AAA" evidence="1">
    <location>
        <begin position="1"/>
        <end position="163"/>
    </location>
</feature>
<dbReference type="InterPro" id="IPR025669">
    <property type="entry name" value="AAA_dom"/>
</dbReference>
<sequence>MRVLAFLNQKGGVGKTTLAANVGAGLVRLGRSVLLVDLDPQGHLTRAFGADPGGPGLHEALSGSAPAADLLVQAEGALLLPASPELAGADTVFASLPGKERLLARVLERLPEADACILDCPPNLGLLAVNALAAAHAVVVPVQAEFLALAGLGAVMDTVDAARGFNPGLTVLGVALTRYVHRKRLCREVDTSVRRHFPALRLETRVRESVALAEAPGFGKSIFAYAPKSNGALDCLNLAREIAARGLS</sequence>
<dbReference type="EMBL" id="BLTE01000008">
    <property type="protein sequence ID" value="GFK94099.1"/>
    <property type="molecule type" value="Genomic_DNA"/>
</dbReference>
<dbReference type="PANTHER" id="PTHR13696">
    <property type="entry name" value="P-LOOP CONTAINING NUCLEOSIDE TRIPHOSPHATE HYDROLASE"/>
    <property type="match status" value="1"/>
</dbReference>